<dbReference type="RefSeq" id="WP_185692122.1">
    <property type="nucleotide sequence ID" value="NZ_JACHVA010000053.1"/>
</dbReference>
<keyword evidence="1" id="KW-0472">Membrane</keyword>
<keyword evidence="1" id="KW-1133">Transmembrane helix</keyword>
<feature type="transmembrane region" description="Helical" evidence="1">
    <location>
        <begin position="478"/>
        <end position="506"/>
    </location>
</feature>
<feature type="transmembrane region" description="Helical" evidence="1">
    <location>
        <begin position="421"/>
        <end position="442"/>
    </location>
</feature>
<feature type="transmembrane region" description="Helical" evidence="1">
    <location>
        <begin position="190"/>
        <end position="211"/>
    </location>
</feature>
<feature type="transmembrane region" description="Helical" evidence="1">
    <location>
        <begin position="154"/>
        <end position="178"/>
    </location>
</feature>
<dbReference type="EMBL" id="JACHVA010000053">
    <property type="protein sequence ID" value="MBC2601407.1"/>
    <property type="molecule type" value="Genomic_DNA"/>
</dbReference>
<feature type="transmembrane region" description="Helical" evidence="1">
    <location>
        <begin position="448"/>
        <end position="466"/>
    </location>
</feature>
<feature type="transmembrane region" description="Helical" evidence="1">
    <location>
        <begin position="232"/>
        <end position="252"/>
    </location>
</feature>
<gene>
    <name evidence="2" type="ORF">H5P30_06410</name>
</gene>
<feature type="transmembrane region" description="Helical" evidence="1">
    <location>
        <begin position="518"/>
        <end position="535"/>
    </location>
</feature>
<keyword evidence="3" id="KW-1185">Reference proteome</keyword>
<feature type="transmembrane region" description="Helical" evidence="1">
    <location>
        <begin position="344"/>
        <end position="362"/>
    </location>
</feature>
<evidence type="ECO:0000313" key="2">
    <source>
        <dbReference type="EMBL" id="MBC2601407.1"/>
    </source>
</evidence>
<sequence>MTQAPPPSPERNLIPEPDRLDSGLKDFLRLSGGNILYCLSALSVLYGIAEILGPQLLKSTDSTSGFLCVGALNAYELSVLGILIFIVVVHRVMDDAVTLVLLIPPFLVGSAVALVTIAYNNPELALSIGAVCAAVGIGKIEALRRWIGLRVNWIAFIGLGLVVVWNFLTGVLLVKASVSDNAPDLDTRGWWLACLLFLLLSGLLVLSQMILAADKETDPRTPFLRRASMFQCFSLLLFSALGIHLYALSYIFHVPTSPGDFLLFATLCTLMLVEVIFQSTEDNGDAAAIIAAFPLSLAVVGVFSGVFSAPRALNLEILGHPLSSAILGSVGMVWFALRTRSQVSGWVAGAYLLGVIFFMGYSPGNLSSLNWISSGTTLVIALFVGGLVFKKSSLCLVAVGLAAVGSTEFPAYRDFWAQLDVGAGTGILWILGLGFVSIALWFREDDLLPLGVISVVILVFAAFTTFEPVLQPRDWVSIALLIGVGLVLYMRFHHLALPVILLIPILERLWKAVDSLGNWWFVILGFGLLVSGGWFSSIKGRQAKAEELQDEG</sequence>
<proteinExistence type="predicted"/>
<dbReference type="Proteomes" id="UP000525652">
    <property type="component" value="Unassembled WGS sequence"/>
</dbReference>
<evidence type="ECO:0000256" key="1">
    <source>
        <dbReference type="SAM" id="Phobius"/>
    </source>
</evidence>
<evidence type="ECO:0000313" key="3">
    <source>
        <dbReference type="Proteomes" id="UP000525652"/>
    </source>
</evidence>
<reference evidence="2 3" key="1">
    <citation type="submission" date="2020-07" db="EMBL/GenBank/DDBJ databases">
        <authorList>
            <person name="Feng X."/>
        </authorList>
    </citation>
    <scope>NUCLEOTIDE SEQUENCE [LARGE SCALE GENOMIC DNA]</scope>
    <source>
        <strain evidence="2 3">JCM14086</strain>
    </source>
</reference>
<feature type="transmembrane region" description="Helical" evidence="1">
    <location>
        <begin position="286"/>
        <end position="306"/>
    </location>
</feature>
<organism evidence="2 3">
    <name type="scientific">Puniceicoccus vermicola</name>
    <dbReference type="NCBI Taxonomy" id="388746"/>
    <lineage>
        <taxon>Bacteria</taxon>
        <taxon>Pseudomonadati</taxon>
        <taxon>Verrucomicrobiota</taxon>
        <taxon>Opitutia</taxon>
        <taxon>Puniceicoccales</taxon>
        <taxon>Puniceicoccaceae</taxon>
        <taxon>Puniceicoccus</taxon>
    </lineage>
</organism>
<feature type="transmembrane region" description="Helical" evidence="1">
    <location>
        <begin position="258"/>
        <end position="277"/>
    </location>
</feature>
<protein>
    <submittedName>
        <fullName evidence="2">Uncharacterized protein</fullName>
    </submittedName>
</protein>
<name>A0A7X1AWV6_9BACT</name>
<keyword evidence="1" id="KW-0812">Transmembrane</keyword>
<feature type="transmembrane region" description="Helical" evidence="1">
    <location>
        <begin position="368"/>
        <end position="389"/>
    </location>
</feature>
<feature type="transmembrane region" description="Helical" evidence="1">
    <location>
        <begin position="96"/>
        <end position="118"/>
    </location>
</feature>
<accession>A0A7X1AWV6</accession>
<feature type="transmembrane region" description="Helical" evidence="1">
    <location>
        <begin position="34"/>
        <end position="52"/>
    </location>
</feature>
<feature type="transmembrane region" description="Helical" evidence="1">
    <location>
        <begin position="124"/>
        <end position="142"/>
    </location>
</feature>
<comment type="caution">
    <text evidence="2">The sequence shown here is derived from an EMBL/GenBank/DDBJ whole genome shotgun (WGS) entry which is preliminary data.</text>
</comment>
<feature type="transmembrane region" description="Helical" evidence="1">
    <location>
        <begin position="64"/>
        <end position="89"/>
    </location>
</feature>
<dbReference type="AlphaFoldDB" id="A0A7X1AWV6"/>
<feature type="transmembrane region" description="Helical" evidence="1">
    <location>
        <begin position="318"/>
        <end position="337"/>
    </location>
</feature>